<evidence type="ECO:0000313" key="3">
    <source>
        <dbReference type="Proteomes" id="UP000245464"/>
    </source>
</evidence>
<name>A0A834S5X2_9PLEO</name>
<organism evidence="2 3">
    <name type="scientific">Pyrenophora tritici-repentis</name>
    <dbReference type="NCBI Taxonomy" id="45151"/>
    <lineage>
        <taxon>Eukaryota</taxon>
        <taxon>Fungi</taxon>
        <taxon>Dikarya</taxon>
        <taxon>Ascomycota</taxon>
        <taxon>Pezizomycotina</taxon>
        <taxon>Dothideomycetes</taxon>
        <taxon>Pleosporomycetidae</taxon>
        <taxon>Pleosporales</taxon>
        <taxon>Pleosporineae</taxon>
        <taxon>Pleosporaceae</taxon>
        <taxon>Pyrenophora</taxon>
    </lineage>
</organism>
<dbReference type="InterPro" id="IPR035984">
    <property type="entry name" value="Acyl-CoA-binding_sf"/>
</dbReference>
<evidence type="ECO:0000259" key="1">
    <source>
        <dbReference type="PROSITE" id="PS51228"/>
    </source>
</evidence>
<dbReference type="KEGG" id="ptrr:6349512"/>
<comment type="caution">
    <text evidence="2">The sequence shown here is derived from an EMBL/GenBank/DDBJ whole genome shotgun (WGS) entry which is preliminary data.</text>
</comment>
<dbReference type="Gene3D" id="1.20.80.10">
    <property type="match status" value="1"/>
</dbReference>
<reference evidence="2 3" key="1">
    <citation type="journal article" date="2018" name="BMC Genomics">
        <title>Comparative genomics of the wheat fungal pathogen Pyrenophora tritici-repentis reveals chromosomal variations and genome plasticity.</title>
        <authorList>
            <person name="Moolhuijzen P."/>
            <person name="See P.T."/>
            <person name="Hane J.K."/>
            <person name="Shi G."/>
            <person name="Liu Z."/>
            <person name="Oliver R.P."/>
            <person name="Moffat C.S."/>
        </authorList>
    </citation>
    <scope>NUCLEOTIDE SEQUENCE [LARGE SCALE GENOMIC DNA]</scope>
    <source>
        <strain evidence="2">M4</strain>
    </source>
</reference>
<dbReference type="PROSITE" id="PS51228">
    <property type="entry name" value="ACB_2"/>
    <property type="match status" value="1"/>
</dbReference>
<dbReference type="EMBL" id="NQIK02000002">
    <property type="protein sequence ID" value="KAF7575585.1"/>
    <property type="molecule type" value="Genomic_DNA"/>
</dbReference>
<dbReference type="Proteomes" id="UP000245464">
    <property type="component" value="Chromosome 2"/>
</dbReference>
<accession>A0A834S5X2</accession>
<proteinExistence type="predicted"/>
<gene>
    <name evidence="2" type="ORF">PtrM4_072090</name>
</gene>
<dbReference type="InterPro" id="IPR000582">
    <property type="entry name" value="Acyl-CoA-binding_protein"/>
</dbReference>
<dbReference type="GO" id="GO:0000062">
    <property type="term" value="F:fatty-acyl-CoA binding"/>
    <property type="evidence" value="ECO:0007669"/>
    <property type="project" value="InterPro"/>
</dbReference>
<feature type="domain" description="ACB" evidence="1">
    <location>
        <begin position="1"/>
        <end position="40"/>
    </location>
</feature>
<dbReference type="GeneID" id="6349512"/>
<dbReference type="AlphaFoldDB" id="A0A834S5X2"/>
<sequence length="40" mass="4538">MAGKAKYNKWKEFVDAGVSQKDAEDKYVKVGEDILAKYDV</sequence>
<protein>
    <recommendedName>
        <fullName evidence="1">ACB domain-containing protein</fullName>
    </recommendedName>
</protein>
<dbReference type="SUPFAM" id="SSF47027">
    <property type="entry name" value="Acyl-CoA binding protein"/>
    <property type="match status" value="1"/>
</dbReference>
<evidence type="ECO:0000313" key="2">
    <source>
        <dbReference type="EMBL" id="KAF7575585.1"/>
    </source>
</evidence>
<dbReference type="RefSeq" id="XP_001941530.2">
    <property type="nucleotide sequence ID" value="XM_001941495.2"/>
</dbReference>
<dbReference type="InterPro" id="IPR014352">
    <property type="entry name" value="FERM/acyl-CoA-bd_prot_sf"/>
</dbReference>